<organism evidence="5 6">
    <name type="scientific">Virgisporangium ochraceum</name>
    <dbReference type="NCBI Taxonomy" id="65505"/>
    <lineage>
        <taxon>Bacteria</taxon>
        <taxon>Bacillati</taxon>
        <taxon>Actinomycetota</taxon>
        <taxon>Actinomycetes</taxon>
        <taxon>Micromonosporales</taxon>
        <taxon>Micromonosporaceae</taxon>
        <taxon>Virgisporangium</taxon>
    </lineage>
</organism>
<dbReference type="InterPro" id="IPR036291">
    <property type="entry name" value="NAD(P)-bd_dom_sf"/>
</dbReference>
<dbReference type="Proteomes" id="UP000635606">
    <property type="component" value="Unassembled WGS sequence"/>
</dbReference>
<evidence type="ECO:0000256" key="1">
    <source>
        <dbReference type="ARBA" id="ARBA00006484"/>
    </source>
</evidence>
<dbReference type="GO" id="GO:0016020">
    <property type="term" value="C:membrane"/>
    <property type="evidence" value="ECO:0007669"/>
    <property type="project" value="TreeGrafter"/>
</dbReference>
<comment type="similarity">
    <text evidence="1 3">Belongs to the short-chain dehydrogenases/reductases (SDR) family.</text>
</comment>
<dbReference type="RefSeq" id="WP_203929969.1">
    <property type="nucleotide sequence ID" value="NZ_BOPH01000072.1"/>
</dbReference>
<evidence type="ECO:0000313" key="6">
    <source>
        <dbReference type="Proteomes" id="UP000635606"/>
    </source>
</evidence>
<reference evidence="5" key="1">
    <citation type="submission" date="2021-01" db="EMBL/GenBank/DDBJ databases">
        <title>Whole genome shotgun sequence of Virgisporangium ochraceum NBRC 16418.</title>
        <authorList>
            <person name="Komaki H."/>
            <person name="Tamura T."/>
        </authorList>
    </citation>
    <scope>NUCLEOTIDE SEQUENCE</scope>
    <source>
        <strain evidence="5">NBRC 16418</strain>
    </source>
</reference>
<dbReference type="PROSITE" id="PS00061">
    <property type="entry name" value="ADH_SHORT"/>
    <property type="match status" value="1"/>
</dbReference>
<gene>
    <name evidence="5" type="ORF">Voc01_049900</name>
</gene>
<dbReference type="Gene3D" id="3.40.50.720">
    <property type="entry name" value="NAD(P)-binding Rossmann-like Domain"/>
    <property type="match status" value="1"/>
</dbReference>
<dbReference type="GO" id="GO:0016491">
    <property type="term" value="F:oxidoreductase activity"/>
    <property type="evidence" value="ECO:0007669"/>
    <property type="project" value="UniProtKB-KW"/>
</dbReference>
<dbReference type="Pfam" id="PF00106">
    <property type="entry name" value="adh_short"/>
    <property type="match status" value="1"/>
</dbReference>
<dbReference type="PRINTS" id="PR00081">
    <property type="entry name" value="GDHRDH"/>
</dbReference>
<dbReference type="NCBIfam" id="NF004526">
    <property type="entry name" value="PRK05872.1"/>
    <property type="match status" value="1"/>
</dbReference>
<dbReference type="InterPro" id="IPR020904">
    <property type="entry name" value="Sc_DH/Rdtase_CS"/>
</dbReference>
<feature type="domain" description="Ketoreductase" evidence="4">
    <location>
        <begin position="7"/>
        <end position="192"/>
    </location>
</feature>
<sequence>MSPLKNRTVVITGAARGIGAATARRLADTGARLSLVGLEPTLLAALTKELCDKGLGADRHAWFECDVTDQAAVDAAIDGTVERFGRIDAVVANAGIADRGTVAINPPADVARTIEVNLVGTVRTVGAALPHLIETRGYCLLVSSAAAFSAMPGMAAYNASKAGVERFGDTLRLEVAHRRVGVGVAYMTWIDTDLVRDVRDDLTSFDDNLKRMRGRGPLGTVVPVEECARAFVHAIEHRSRQVYVPGSVRALQAVRGLISGPASFRLMRRDAARNVPKLEETVRRLGRSFGRNSV</sequence>
<evidence type="ECO:0000259" key="4">
    <source>
        <dbReference type="SMART" id="SM00822"/>
    </source>
</evidence>
<comment type="caution">
    <text evidence="5">The sequence shown here is derived from an EMBL/GenBank/DDBJ whole genome shotgun (WGS) entry which is preliminary data.</text>
</comment>
<keyword evidence="2" id="KW-0560">Oxidoreductase</keyword>
<dbReference type="PANTHER" id="PTHR44196">
    <property type="entry name" value="DEHYDROGENASE/REDUCTASE SDR FAMILY MEMBER 7B"/>
    <property type="match status" value="1"/>
</dbReference>
<evidence type="ECO:0000256" key="2">
    <source>
        <dbReference type="ARBA" id="ARBA00023002"/>
    </source>
</evidence>
<dbReference type="PRINTS" id="PR00080">
    <property type="entry name" value="SDRFAMILY"/>
</dbReference>
<dbReference type="PANTHER" id="PTHR44196:SF1">
    <property type="entry name" value="DEHYDROGENASE_REDUCTASE SDR FAMILY MEMBER 7B"/>
    <property type="match status" value="1"/>
</dbReference>
<evidence type="ECO:0000313" key="5">
    <source>
        <dbReference type="EMBL" id="GIJ70073.1"/>
    </source>
</evidence>
<name>A0A8J3ZXM6_9ACTN</name>
<protein>
    <submittedName>
        <fullName evidence="5">Oxidoreductase</fullName>
    </submittedName>
</protein>
<dbReference type="CDD" id="cd05233">
    <property type="entry name" value="SDR_c"/>
    <property type="match status" value="1"/>
</dbReference>
<dbReference type="InterPro" id="IPR057326">
    <property type="entry name" value="KR_dom"/>
</dbReference>
<dbReference type="EMBL" id="BOPH01000072">
    <property type="protein sequence ID" value="GIJ70073.1"/>
    <property type="molecule type" value="Genomic_DNA"/>
</dbReference>
<dbReference type="SUPFAM" id="SSF51735">
    <property type="entry name" value="NAD(P)-binding Rossmann-fold domains"/>
    <property type="match status" value="1"/>
</dbReference>
<keyword evidence="6" id="KW-1185">Reference proteome</keyword>
<proteinExistence type="inferred from homology"/>
<evidence type="ECO:0000256" key="3">
    <source>
        <dbReference type="RuleBase" id="RU000363"/>
    </source>
</evidence>
<accession>A0A8J3ZXM6</accession>
<dbReference type="AlphaFoldDB" id="A0A8J3ZXM6"/>
<dbReference type="SMART" id="SM00822">
    <property type="entry name" value="PKS_KR"/>
    <property type="match status" value="1"/>
</dbReference>
<dbReference type="InterPro" id="IPR002347">
    <property type="entry name" value="SDR_fam"/>
</dbReference>